<keyword evidence="1" id="KW-1133">Transmembrane helix</keyword>
<evidence type="ECO:0000256" key="1">
    <source>
        <dbReference type="SAM" id="Phobius"/>
    </source>
</evidence>
<protein>
    <submittedName>
        <fullName evidence="2">Uncharacterized protein</fullName>
    </submittedName>
</protein>
<sequence length="215" mass="24351">MRKLLIVKKVNKNFMSSVVYLDMDTRNIAEISLEAVDENMPSVENWQPPPRPISKYSKYLFIFAGVPVDGSSFVFILLGILLIIQISIFAIGIQYQDQCSIEPKIPIYLIVCGSVNAIGVGLAVILNIIALCSKQIMGNLVTRLIASVVCLLNFFSLIWIIVGCVWTFSVQSTVQHDDAKLNTYCNRTLYDFLFWIPILNCLLLLCTIIYFLWKK</sequence>
<dbReference type="PANTHER" id="PTHR33444">
    <property type="entry name" value="SI:DKEY-19B23.12-RELATED"/>
    <property type="match status" value="1"/>
</dbReference>
<keyword evidence="6" id="KW-1185">Reference proteome</keyword>
<dbReference type="Proteomes" id="UP000681722">
    <property type="component" value="Unassembled WGS sequence"/>
</dbReference>
<keyword evidence="1" id="KW-0812">Transmembrane</keyword>
<accession>A0A815FSX0</accession>
<feature type="transmembrane region" description="Helical" evidence="1">
    <location>
        <begin position="192"/>
        <end position="213"/>
    </location>
</feature>
<proteinExistence type="predicted"/>
<dbReference type="Proteomes" id="UP000677228">
    <property type="component" value="Unassembled WGS sequence"/>
</dbReference>
<feature type="transmembrane region" description="Helical" evidence="1">
    <location>
        <begin position="144"/>
        <end position="168"/>
    </location>
</feature>
<name>A0A815FSX0_9BILA</name>
<reference evidence="2" key="1">
    <citation type="submission" date="2021-02" db="EMBL/GenBank/DDBJ databases">
        <authorList>
            <person name="Nowell W R."/>
        </authorList>
    </citation>
    <scope>NUCLEOTIDE SEQUENCE</scope>
</reference>
<dbReference type="OrthoDB" id="6157510at2759"/>
<dbReference type="Proteomes" id="UP000663829">
    <property type="component" value="Unassembled WGS sequence"/>
</dbReference>
<feature type="transmembrane region" description="Helical" evidence="1">
    <location>
        <begin position="105"/>
        <end position="132"/>
    </location>
</feature>
<comment type="caution">
    <text evidence="2">The sequence shown here is derived from an EMBL/GenBank/DDBJ whole genome shotgun (WGS) entry which is preliminary data.</text>
</comment>
<gene>
    <name evidence="2" type="ORF">GPM918_LOCUS29921</name>
    <name evidence="3" type="ORF">OVA965_LOCUS36072</name>
    <name evidence="4" type="ORF">SRO942_LOCUS30521</name>
    <name evidence="5" type="ORF">TMI583_LOCUS37067</name>
</gene>
<keyword evidence="1" id="KW-0472">Membrane</keyword>
<evidence type="ECO:0000313" key="4">
    <source>
        <dbReference type="EMBL" id="CAF4183535.1"/>
    </source>
</evidence>
<evidence type="ECO:0000313" key="5">
    <source>
        <dbReference type="EMBL" id="CAF4271659.1"/>
    </source>
</evidence>
<feature type="transmembrane region" description="Helical" evidence="1">
    <location>
        <begin position="60"/>
        <end position="93"/>
    </location>
</feature>
<evidence type="ECO:0000313" key="2">
    <source>
        <dbReference type="EMBL" id="CAF1330413.1"/>
    </source>
</evidence>
<dbReference type="Proteomes" id="UP000682733">
    <property type="component" value="Unassembled WGS sequence"/>
</dbReference>
<dbReference type="EMBL" id="CAJOBC010052823">
    <property type="protein sequence ID" value="CAF4183535.1"/>
    <property type="molecule type" value="Genomic_DNA"/>
</dbReference>
<dbReference type="InterPro" id="IPR040350">
    <property type="entry name" value="TMEM272"/>
</dbReference>
<evidence type="ECO:0000313" key="3">
    <source>
        <dbReference type="EMBL" id="CAF1481135.1"/>
    </source>
</evidence>
<organism evidence="2 6">
    <name type="scientific">Didymodactylos carnosus</name>
    <dbReference type="NCBI Taxonomy" id="1234261"/>
    <lineage>
        <taxon>Eukaryota</taxon>
        <taxon>Metazoa</taxon>
        <taxon>Spiralia</taxon>
        <taxon>Gnathifera</taxon>
        <taxon>Rotifera</taxon>
        <taxon>Eurotatoria</taxon>
        <taxon>Bdelloidea</taxon>
        <taxon>Philodinida</taxon>
        <taxon>Philodinidae</taxon>
        <taxon>Didymodactylos</taxon>
    </lineage>
</organism>
<dbReference type="EMBL" id="CAJOBA010054102">
    <property type="protein sequence ID" value="CAF4271659.1"/>
    <property type="molecule type" value="Genomic_DNA"/>
</dbReference>
<evidence type="ECO:0000313" key="6">
    <source>
        <dbReference type="Proteomes" id="UP000663829"/>
    </source>
</evidence>
<dbReference type="PANTHER" id="PTHR33444:SF7">
    <property type="entry name" value="TRANSMEMBRANE PROTEIN 272"/>
    <property type="match status" value="1"/>
</dbReference>
<dbReference type="EMBL" id="CAJNOK010032177">
    <property type="protein sequence ID" value="CAF1481135.1"/>
    <property type="molecule type" value="Genomic_DNA"/>
</dbReference>
<dbReference type="EMBL" id="CAJNOQ010013869">
    <property type="protein sequence ID" value="CAF1330413.1"/>
    <property type="molecule type" value="Genomic_DNA"/>
</dbReference>
<dbReference type="AlphaFoldDB" id="A0A815FSX0"/>